<name>S2E3D3_INDAL</name>
<protein>
    <submittedName>
        <fullName evidence="1">Uncharacterized protein</fullName>
    </submittedName>
</protein>
<sequence length="39" mass="4682">MKKILVQRYAVSFRRVLPHCEVIFKLKDIQLKYAFGDIN</sequence>
<evidence type="ECO:0000313" key="1">
    <source>
        <dbReference type="EMBL" id="EOZ99006.1"/>
    </source>
</evidence>
<dbReference type="AlphaFoldDB" id="S2E3D3"/>
<comment type="caution">
    <text evidence="1">The sequence shown here is derived from an EMBL/GenBank/DDBJ whole genome shotgun (WGS) entry which is preliminary data.</text>
</comment>
<gene>
    <name evidence="1" type="ORF">A33Q_0861</name>
</gene>
<proteinExistence type="predicted"/>
<evidence type="ECO:0000313" key="2">
    <source>
        <dbReference type="Proteomes" id="UP000006073"/>
    </source>
</evidence>
<dbReference type="STRING" id="1189612.A33Q_0861"/>
<organism evidence="1 2">
    <name type="scientific">Indibacter alkaliphilus (strain CCUG 57479 / KCTC 22604 / LW1)</name>
    <dbReference type="NCBI Taxonomy" id="1189612"/>
    <lineage>
        <taxon>Bacteria</taxon>
        <taxon>Pseudomonadati</taxon>
        <taxon>Bacteroidota</taxon>
        <taxon>Cytophagia</taxon>
        <taxon>Cytophagales</taxon>
        <taxon>Cyclobacteriaceae</taxon>
    </lineage>
</organism>
<dbReference type="Proteomes" id="UP000006073">
    <property type="component" value="Unassembled WGS sequence"/>
</dbReference>
<keyword evidence="2" id="KW-1185">Reference proteome</keyword>
<reference evidence="1 2" key="1">
    <citation type="journal article" date="2013" name="Genome Announc.">
        <title>Draft Genome Sequence of Indibacter alkaliphilus Strain LW1T, Isolated from Lonar Lake, a Haloalkaline Lake in the Buldana District of Maharashtra, India.</title>
        <authorList>
            <person name="Singh A."/>
            <person name="Kumar Jangir P."/>
            <person name="Sharma R."/>
            <person name="Singh A."/>
            <person name="Kumar Pinnaka A."/>
            <person name="Shivaji S."/>
        </authorList>
    </citation>
    <scope>NUCLEOTIDE SEQUENCE [LARGE SCALE GENOMIC DNA]</scope>
    <source>
        <strain evidence="2">CCUG 57479 / KCTC 22604 / LW1</strain>
    </source>
</reference>
<dbReference type="EMBL" id="ALWO02000020">
    <property type="protein sequence ID" value="EOZ99006.1"/>
    <property type="molecule type" value="Genomic_DNA"/>
</dbReference>
<accession>S2E3D3</accession>